<evidence type="ECO:0000256" key="4">
    <source>
        <dbReference type="ARBA" id="ARBA00023163"/>
    </source>
</evidence>
<reference evidence="7 8" key="1">
    <citation type="submission" date="2015-11" db="EMBL/GenBank/DDBJ databases">
        <title>Bacillus caseinolyticus sp nov.</title>
        <authorList>
            <person name="Dastager S.G."/>
            <person name="Mawlankar R."/>
        </authorList>
    </citation>
    <scope>NUCLEOTIDE SEQUENCE [LARGE SCALE GENOMIC DNA]</scope>
    <source>
        <strain evidence="7 8">SGD-V-76</strain>
    </source>
</reference>
<dbReference type="GO" id="GO:0045892">
    <property type="term" value="P:negative regulation of DNA-templated transcription"/>
    <property type="evidence" value="ECO:0007669"/>
    <property type="project" value="UniProtKB-ARBA"/>
</dbReference>
<sequence>MTKGIEQKENILDAAFVVFGANGYHDAKMIDIAKKAGVSKGTLYLYFPSKESLYIAVNDRSFLYFIANAKRETNRCETFRQKLYSIARHHLYFFYNTRKYPDSFWQAPHQMPGMMERLHRFFDDYHSLVSDLMKEEGLEDTALHSKAFCSMLNGYRMDIVSNKNVSEKEIERYATFTVDLFLEGCY</sequence>
<comment type="caution">
    <text evidence="7">The sequence shown here is derived from an EMBL/GenBank/DDBJ whole genome shotgun (WGS) entry which is preliminary data.</text>
</comment>
<dbReference type="EMBL" id="LNQP01000024">
    <property type="protein sequence ID" value="KSU88421.1"/>
    <property type="molecule type" value="Genomic_DNA"/>
</dbReference>
<evidence type="ECO:0000313" key="8">
    <source>
        <dbReference type="Proteomes" id="UP000053681"/>
    </source>
</evidence>
<dbReference type="PRINTS" id="PR00455">
    <property type="entry name" value="HTHTETR"/>
</dbReference>
<evidence type="ECO:0000313" key="7">
    <source>
        <dbReference type="EMBL" id="KSU88421.1"/>
    </source>
</evidence>
<evidence type="ECO:0000256" key="2">
    <source>
        <dbReference type="ARBA" id="ARBA00023015"/>
    </source>
</evidence>
<dbReference type="Gene3D" id="1.10.357.10">
    <property type="entry name" value="Tetracycline Repressor, domain 2"/>
    <property type="match status" value="1"/>
</dbReference>
<evidence type="ECO:0000256" key="3">
    <source>
        <dbReference type="ARBA" id="ARBA00023125"/>
    </source>
</evidence>
<keyword evidence="8" id="KW-1185">Reference proteome</keyword>
<feature type="DNA-binding region" description="H-T-H motif" evidence="5">
    <location>
        <begin position="28"/>
        <end position="47"/>
    </location>
</feature>
<proteinExistence type="predicted"/>
<name>A0A0V8JMZ5_9BACI</name>
<dbReference type="Pfam" id="PF00440">
    <property type="entry name" value="TetR_N"/>
    <property type="match status" value="1"/>
</dbReference>
<dbReference type="Proteomes" id="UP000053681">
    <property type="component" value="Unassembled WGS sequence"/>
</dbReference>
<dbReference type="InterPro" id="IPR001647">
    <property type="entry name" value="HTH_TetR"/>
</dbReference>
<dbReference type="PANTHER" id="PTHR43479:SF11">
    <property type="entry name" value="ACREF_ENVCD OPERON REPRESSOR-RELATED"/>
    <property type="match status" value="1"/>
</dbReference>
<dbReference type="SUPFAM" id="SSF46689">
    <property type="entry name" value="Homeodomain-like"/>
    <property type="match status" value="1"/>
</dbReference>
<keyword evidence="1" id="KW-0678">Repressor</keyword>
<feature type="domain" description="HTH tetR-type" evidence="6">
    <location>
        <begin position="5"/>
        <end position="65"/>
    </location>
</feature>
<dbReference type="RefSeq" id="WP_062686667.1">
    <property type="nucleotide sequence ID" value="NZ_KQ758640.1"/>
</dbReference>
<dbReference type="Gene3D" id="1.10.10.60">
    <property type="entry name" value="Homeodomain-like"/>
    <property type="match status" value="1"/>
</dbReference>
<organism evidence="7 8">
    <name type="scientific">Priestia veravalensis</name>
    <dbReference type="NCBI Taxonomy" id="1414648"/>
    <lineage>
        <taxon>Bacteria</taxon>
        <taxon>Bacillati</taxon>
        <taxon>Bacillota</taxon>
        <taxon>Bacilli</taxon>
        <taxon>Bacillales</taxon>
        <taxon>Bacillaceae</taxon>
        <taxon>Priestia</taxon>
    </lineage>
</organism>
<dbReference type="InterPro" id="IPR009057">
    <property type="entry name" value="Homeodomain-like_sf"/>
</dbReference>
<evidence type="ECO:0000256" key="1">
    <source>
        <dbReference type="ARBA" id="ARBA00022491"/>
    </source>
</evidence>
<accession>A0A0V8JMZ5</accession>
<keyword evidence="3 5" id="KW-0238">DNA-binding</keyword>
<protein>
    <submittedName>
        <fullName evidence="7">Transcriptional regulator</fullName>
    </submittedName>
</protein>
<dbReference type="PROSITE" id="PS50977">
    <property type="entry name" value="HTH_TETR_2"/>
    <property type="match status" value="1"/>
</dbReference>
<evidence type="ECO:0000259" key="6">
    <source>
        <dbReference type="PROSITE" id="PS50977"/>
    </source>
</evidence>
<dbReference type="AlphaFoldDB" id="A0A0V8JMZ5"/>
<dbReference type="GO" id="GO:0003677">
    <property type="term" value="F:DNA binding"/>
    <property type="evidence" value="ECO:0007669"/>
    <property type="project" value="UniProtKB-UniRule"/>
</dbReference>
<evidence type="ECO:0000256" key="5">
    <source>
        <dbReference type="PROSITE-ProRule" id="PRU00335"/>
    </source>
</evidence>
<keyword evidence="2" id="KW-0805">Transcription regulation</keyword>
<dbReference type="InterPro" id="IPR050624">
    <property type="entry name" value="HTH-type_Tx_Regulator"/>
</dbReference>
<dbReference type="FunFam" id="1.10.10.60:FF:000141">
    <property type="entry name" value="TetR family transcriptional regulator"/>
    <property type="match status" value="1"/>
</dbReference>
<keyword evidence="4" id="KW-0804">Transcription</keyword>
<gene>
    <name evidence="7" type="ORF">AS180_08295</name>
</gene>
<dbReference type="PANTHER" id="PTHR43479">
    <property type="entry name" value="ACREF/ENVCD OPERON REPRESSOR-RELATED"/>
    <property type="match status" value="1"/>
</dbReference>